<reference evidence="1 2" key="1">
    <citation type="submission" date="2024-03" db="EMBL/GenBank/DDBJ databases">
        <title>The Acrasis kona genome and developmental transcriptomes reveal deep origins of eukaryotic multicellular pathways.</title>
        <authorList>
            <person name="Sheikh S."/>
            <person name="Fu C.-J."/>
            <person name="Brown M.W."/>
            <person name="Baldauf S.L."/>
        </authorList>
    </citation>
    <scope>NUCLEOTIDE SEQUENCE [LARGE SCALE GENOMIC DNA]</scope>
    <source>
        <strain evidence="1 2">ATCC MYA-3509</strain>
    </source>
</reference>
<dbReference type="EMBL" id="JAOPGA020001347">
    <property type="protein sequence ID" value="KAL0487515.1"/>
    <property type="molecule type" value="Genomic_DNA"/>
</dbReference>
<sequence>MINDCCKYINEHSTYRNKLRLISYHVGLLSRDKYHEGLVRVMYGTTLSKRAKKQNYEDGEFEDCISMFSASGYHSIAMDNMAIKLKYLNENMTTGGKYSDFVSWLEQCKEVFDDAKTEKAYLEWCALLQQVITTQKRRSSLTSAIRNETHLFQKNTPLIDDM</sequence>
<accession>A0AAW2ZFD3</accession>
<dbReference type="AlphaFoldDB" id="A0AAW2ZFD3"/>
<protein>
    <submittedName>
        <fullName evidence="1">Regulatory protein RecX</fullName>
    </submittedName>
</protein>
<comment type="caution">
    <text evidence="1">The sequence shown here is derived from an EMBL/GenBank/DDBJ whole genome shotgun (WGS) entry which is preliminary data.</text>
</comment>
<keyword evidence="2" id="KW-1185">Reference proteome</keyword>
<evidence type="ECO:0000313" key="1">
    <source>
        <dbReference type="EMBL" id="KAL0487515.1"/>
    </source>
</evidence>
<dbReference type="Proteomes" id="UP001431209">
    <property type="component" value="Unassembled WGS sequence"/>
</dbReference>
<name>A0AAW2ZFD3_9EUKA</name>
<organism evidence="1 2">
    <name type="scientific">Acrasis kona</name>
    <dbReference type="NCBI Taxonomy" id="1008807"/>
    <lineage>
        <taxon>Eukaryota</taxon>
        <taxon>Discoba</taxon>
        <taxon>Heterolobosea</taxon>
        <taxon>Tetramitia</taxon>
        <taxon>Eutetramitia</taxon>
        <taxon>Acrasidae</taxon>
        <taxon>Acrasis</taxon>
    </lineage>
</organism>
<proteinExistence type="predicted"/>
<gene>
    <name evidence="1" type="ORF">AKO1_008654</name>
</gene>
<evidence type="ECO:0000313" key="2">
    <source>
        <dbReference type="Proteomes" id="UP001431209"/>
    </source>
</evidence>